<gene>
    <name evidence="2" type="ORF">MELIAE_LOCUS5228</name>
</gene>
<keyword evidence="3" id="KW-1185">Reference proteome</keyword>
<sequence length="418" mass="48740">MSHSNELRASQYISNSEQTAFMHKSNPILSTLEPFQIPQKPLEVGLDLEYNQTLPSGSGTTQSQRELSGDESRSDPFGSDDSRADPDFSSTSSSNTDSSSSSSSESDENEPPRKRRKVVNINKTKKQGKKRLRNPDNWRKNKAKALRNNGKKYISVSKKQRTFNERVMQLACGEKCKLQCSQKISEEERQTIFNEYWKLGDLQRQRDFLATNMTLVSPKYQYKRENSHRQQNNAFYFVVRNQKIRVCKLFFKATLSINDRPIRTVVNKKKLTPTGHFIESDMRGRHKHHTKIDESIKNGVRNHISKIPKIDSHYTRANTTKQFIEGGKTIADLHRDYVKDFNENKLERANYNLYAKIFNEEFNLSFFVPKKDQCDHCISFEQMSDEEKALHIEEYNQHHKEKELSRAEKKEIRNLITS</sequence>
<feature type="compositionally biased region" description="Low complexity" evidence="1">
    <location>
        <begin position="89"/>
        <end position="104"/>
    </location>
</feature>
<feature type="region of interest" description="Disordered" evidence="1">
    <location>
        <begin position="46"/>
        <end position="137"/>
    </location>
</feature>
<feature type="compositionally biased region" description="Polar residues" evidence="1">
    <location>
        <begin position="50"/>
        <end position="66"/>
    </location>
</feature>
<evidence type="ECO:0000313" key="2">
    <source>
        <dbReference type="EMBL" id="CAH0553143.1"/>
    </source>
</evidence>
<dbReference type="PANTHER" id="PTHR10773:SF19">
    <property type="match status" value="1"/>
</dbReference>
<protein>
    <submittedName>
        <fullName evidence="2">Uncharacterized protein</fullName>
    </submittedName>
</protein>
<organism evidence="2 3">
    <name type="scientific">Brassicogethes aeneus</name>
    <name type="common">Rape pollen beetle</name>
    <name type="synonym">Meligethes aeneus</name>
    <dbReference type="NCBI Taxonomy" id="1431903"/>
    <lineage>
        <taxon>Eukaryota</taxon>
        <taxon>Metazoa</taxon>
        <taxon>Ecdysozoa</taxon>
        <taxon>Arthropoda</taxon>
        <taxon>Hexapoda</taxon>
        <taxon>Insecta</taxon>
        <taxon>Pterygota</taxon>
        <taxon>Neoptera</taxon>
        <taxon>Endopterygota</taxon>
        <taxon>Coleoptera</taxon>
        <taxon>Polyphaga</taxon>
        <taxon>Cucujiformia</taxon>
        <taxon>Nitidulidae</taxon>
        <taxon>Meligethinae</taxon>
        <taxon>Brassicogethes</taxon>
    </lineage>
</organism>
<dbReference type="Proteomes" id="UP001154078">
    <property type="component" value="Chromosome 3"/>
</dbReference>
<feature type="compositionally biased region" description="Basic residues" evidence="1">
    <location>
        <begin position="113"/>
        <end position="132"/>
    </location>
</feature>
<dbReference type="PANTHER" id="PTHR10773">
    <property type="entry name" value="DNA-DIRECTED RNA POLYMERASES I, II, AND III SUBUNIT RPABC2"/>
    <property type="match status" value="1"/>
</dbReference>
<dbReference type="EMBL" id="OV121134">
    <property type="protein sequence ID" value="CAH0553143.1"/>
    <property type="molecule type" value="Genomic_DNA"/>
</dbReference>
<evidence type="ECO:0000313" key="3">
    <source>
        <dbReference type="Proteomes" id="UP001154078"/>
    </source>
</evidence>
<evidence type="ECO:0000256" key="1">
    <source>
        <dbReference type="SAM" id="MobiDB-lite"/>
    </source>
</evidence>
<feature type="compositionally biased region" description="Basic and acidic residues" evidence="1">
    <location>
        <begin position="67"/>
        <end position="86"/>
    </location>
</feature>
<accession>A0A9P0B348</accession>
<reference evidence="2" key="1">
    <citation type="submission" date="2021-12" db="EMBL/GenBank/DDBJ databases">
        <authorList>
            <person name="King R."/>
        </authorList>
    </citation>
    <scope>NUCLEOTIDE SEQUENCE</scope>
</reference>
<name>A0A9P0B348_BRAAE</name>
<dbReference type="AlphaFoldDB" id="A0A9P0B348"/>
<proteinExistence type="predicted"/>
<dbReference type="OrthoDB" id="434783at2759"/>